<evidence type="ECO:0000256" key="1">
    <source>
        <dbReference type="ARBA" id="ARBA00022729"/>
    </source>
</evidence>
<feature type="region of interest" description="Disordered" evidence="2">
    <location>
        <begin position="1255"/>
        <end position="1307"/>
    </location>
</feature>
<dbReference type="STRING" id="64969.SAMN02745127_02255"/>
<accession>A0A1V4T3G7</accession>
<dbReference type="Pfam" id="PF19077">
    <property type="entry name" value="Big_13"/>
    <property type="match status" value="4"/>
</dbReference>
<evidence type="ECO:0000313" key="4">
    <source>
        <dbReference type="EMBL" id="OPX55151.1"/>
    </source>
</evidence>
<comment type="caution">
    <text evidence="4">The sequence shown here is derived from an EMBL/GenBank/DDBJ whole genome shotgun (WGS) entry which is preliminary data.</text>
</comment>
<feature type="compositionally biased region" description="Acidic residues" evidence="2">
    <location>
        <begin position="1281"/>
        <end position="1291"/>
    </location>
</feature>
<evidence type="ECO:0000256" key="2">
    <source>
        <dbReference type="SAM" id="MobiDB-lite"/>
    </source>
</evidence>
<sequence>MLIEKTRGQITREIALHNLATLTASQGATYIIVDSETQQQPENLVLKRKGDQLEIEVDDKPVAIIDQFYTEGTAASFSIGAEISAENIVASSEDTTKSDEGEVVVWPTSDGSGILWGALASAGALFSSNGSSSASEEVTPTPTPSSYNIVVSAVAGPFVSEVQVDIYDNNGNSLGSGQYDVASGQFKLNIASDYKGPFVVFVSDINGDQGDYLDEATNTLVSLGSEPLRAMGYANGTGDVYLSVTPLTELAARKANIADKATIDANKANGTQTVIVTEANLEANAQVATLFGLDDILAPVTTVVDVNFQTTDGINSAERYGEVLAQLSGADKHTGSLSNTLKQLEDAIVPQASSTTGQNSLAMNQEGVDLLKKGVEKFEEGENKDKADLGNSLVQPPIISSATDGINAAEKAAGITVGIKGAVAGDVVTVNWGGSIFTATISSTDFDASGLANLAVPSNLISSTQEGRTSVSYHINEGIESPATLILVDSTAPVVLSIDVADHSDTGLSNTDDISKETTPNLRIGLESADSSLVGGQLRLTSNGALIGSVTLTEADRSQGYIDITTSALGADGVKQLVATIVDKAGNESAATALSYTLDTNLQAATLSLNTGSDTGLSNTDNISQDATPTVRISLKSDAGLAGTTVQLNANGAPVGSAVISTTDISRGYIEIETSTLGIDGSKALTATLTDTAGNQSTSAIYAYTLDTTTPALSAKILDGLDSNPTPTVRISLDSSDSSLLGGKIDLYSGLGPIGSATISQANINTGYIDIKTRDLGDSGVKNIAISIKDIAGNTQTQSLSYTLKDTTPALPTVKVTNIDISEDSGTSSHDFITNVASQTVTATLSEALAEGEVLYGSADGGANWVNINNMIGSDTTTLTWTGVTLNGSSSLRFKVRNSLGDNGEETSQTYTLDSKAATAPTLDLVESSDTGTLNTDDISYDTTPTIRISLDGQDTSLTGGKVILSSGASAVGSVNITATDLSNGYVEITSSALGEDGIKALSATVEDLAGNRTNSTDTLSYTLDTVATETVNNITIGEDTGISGEDFVTSISNQWVRGTLNTQLASGDTLYGSSDGGENWVNLNNMLGEDGTQLSWSSVSLSGSSSIRFKVTDIAGNSSTESRQDYVLDTIAPNIPTLNIVGEDSDTGASSADKISRDTTPTVRISLDGEDASLEGGKANVTLNGSVVGWASITNTDLSNGYVEVTTSSLGEDGVKTLSATVEDLAGNSSSSSASLQYTLDTTVPNIPTLYVVGEDSDTGASSSDNISSDDTPTIRITLDGEDSSLDGEDSSFGGEDSSFGGEDSSLEGKASIMLNGEEVGFANITREDLNNGYVDITTSSLGEDGIKALSATVEDLAGNSSSSSSSLSYTLDTVAPSILNLNVENAYANGNQLIFTLQDGLNLDSTNIAAASAFTVTGSVSNTITVNSLSVDATAKTVTLTLTSTVVPGETLQLSYTGPTANNDVSAIQDIAGNDLASFSTLAIENITPIRVIVETTGAYIDANGDGIKGEDEVTTASFASGDNADLANKQVTIHYNAIPSTALDLTGFGEDDQIELDISAILSPSSLIGLSYLEKVQDYNTFADNKYYYIEYINSPNKAIGIDISGNLLVGTKTSRHYTDRFSIGSNSYHTSYLHDVTFNNTNTIGNNAGSVNFEDIDFLVYSVSGPGSGSI</sequence>
<dbReference type="Pfam" id="PF13753">
    <property type="entry name" value="SWM_repeat"/>
    <property type="match status" value="1"/>
</dbReference>
<keyword evidence="1" id="KW-0732">Signal</keyword>
<proteinExistence type="predicted"/>
<feature type="compositionally biased region" description="Low complexity" evidence="2">
    <location>
        <begin position="1292"/>
        <end position="1305"/>
    </location>
</feature>
<feature type="domain" description="Bacterial Ig-like" evidence="3">
    <location>
        <begin position="603"/>
        <end position="708"/>
    </location>
</feature>
<gene>
    <name evidence="4" type="ORF">BTE48_10325</name>
</gene>
<feature type="compositionally biased region" description="Polar residues" evidence="2">
    <location>
        <begin position="1260"/>
        <end position="1273"/>
    </location>
</feature>
<keyword evidence="5" id="KW-1185">Reference proteome</keyword>
<dbReference type="InterPro" id="IPR013783">
    <property type="entry name" value="Ig-like_fold"/>
</dbReference>
<organism evidence="4 5">
    <name type="scientific">Oceanospirillum multiglobuliferum</name>
    <dbReference type="NCBI Taxonomy" id="64969"/>
    <lineage>
        <taxon>Bacteria</taxon>
        <taxon>Pseudomonadati</taxon>
        <taxon>Pseudomonadota</taxon>
        <taxon>Gammaproteobacteria</taxon>
        <taxon>Oceanospirillales</taxon>
        <taxon>Oceanospirillaceae</taxon>
        <taxon>Oceanospirillum</taxon>
    </lineage>
</organism>
<evidence type="ECO:0000313" key="5">
    <source>
        <dbReference type="Proteomes" id="UP000191418"/>
    </source>
</evidence>
<dbReference type="Gene3D" id="2.60.40.10">
    <property type="entry name" value="Immunoglobulins"/>
    <property type="match status" value="6"/>
</dbReference>
<dbReference type="Gene3D" id="2.60.40.1220">
    <property type="match status" value="1"/>
</dbReference>
<dbReference type="EMBL" id="MTSM01000012">
    <property type="protein sequence ID" value="OPX55151.1"/>
    <property type="molecule type" value="Genomic_DNA"/>
</dbReference>
<protein>
    <recommendedName>
        <fullName evidence="3">Bacterial Ig-like domain-containing protein</fullName>
    </recommendedName>
</protein>
<dbReference type="InterPro" id="IPR044016">
    <property type="entry name" value="Big_13"/>
</dbReference>
<feature type="domain" description="Bacterial Ig-like" evidence="3">
    <location>
        <begin position="919"/>
        <end position="1026"/>
    </location>
</feature>
<name>A0A1V4T3G7_9GAMM</name>
<dbReference type="Proteomes" id="UP000191418">
    <property type="component" value="Unassembled WGS sequence"/>
</dbReference>
<feature type="domain" description="Bacterial Ig-like" evidence="3">
    <location>
        <begin position="1142"/>
        <end position="1243"/>
    </location>
</feature>
<dbReference type="InterPro" id="IPR014755">
    <property type="entry name" value="Cu-Rt/internalin_Ig-like"/>
</dbReference>
<feature type="domain" description="Bacterial Ig-like" evidence="3">
    <location>
        <begin position="496"/>
        <end position="600"/>
    </location>
</feature>
<dbReference type="InterPro" id="IPR028059">
    <property type="entry name" value="SWM_rpt"/>
</dbReference>
<reference evidence="4 5" key="1">
    <citation type="submission" date="2017-01" db="EMBL/GenBank/DDBJ databases">
        <title>Genome Sequencing of a Marine Spirillum, Oceanospirillum multiglobuliferum ATCC 33336, from Japan.</title>
        <authorList>
            <person name="Carney J.G."/>
            <person name="Trachtenberg A.M."/>
            <person name="Rheaume B.A."/>
            <person name="Linnane J.D."/>
            <person name="Pitts N.L."/>
            <person name="Mykles D.L."/>
            <person name="Maclea K.S."/>
        </authorList>
    </citation>
    <scope>NUCLEOTIDE SEQUENCE [LARGE SCALE GENOMIC DNA]</scope>
    <source>
        <strain evidence="4 5">ATCC 33336</strain>
    </source>
</reference>
<evidence type="ECO:0000259" key="3">
    <source>
        <dbReference type="Pfam" id="PF19077"/>
    </source>
</evidence>